<dbReference type="EMBL" id="VUMN01000048">
    <property type="protein sequence ID" value="MSS59753.1"/>
    <property type="molecule type" value="Genomic_DNA"/>
</dbReference>
<dbReference type="PANTHER" id="PTHR42714:SF6">
    <property type="entry name" value="TRANSLATION INITIATION FACTOR IF-2"/>
    <property type="match status" value="1"/>
</dbReference>
<evidence type="ECO:0000256" key="2">
    <source>
        <dbReference type="ARBA" id="ARBA00023134"/>
    </source>
</evidence>
<organism evidence="6 7">
    <name type="scientific">Stecheria intestinalis</name>
    <dbReference type="NCBI Taxonomy" id="2606630"/>
    <lineage>
        <taxon>Bacteria</taxon>
        <taxon>Bacillati</taxon>
        <taxon>Bacillota</taxon>
        <taxon>Erysipelotrichia</taxon>
        <taxon>Erysipelotrichales</taxon>
        <taxon>Erysipelotrichaceae</taxon>
        <taxon>Stecheria</taxon>
    </lineage>
</organism>
<keyword evidence="7" id="KW-1185">Reference proteome</keyword>
<reference evidence="6 7" key="1">
    <citation type="submission" date="2019-08" db="EMBL/GenBank/DDBJ databases">
        <title>In-depth cultivation of the pig gut microbiome towards novel bacterial diversity and tailored functional studies.</title>
        <authorList>
            <person name="Wylensek D."/>
            <person name="Hitch T.C.A."/>
            <person name="Clavel T."/>
        </authorList>
    </citation>
    <scope>NUCLEOTIDE SEQUENCE [LARGE SCALE GENOMIC DNA]</scope>
    <source>
        <strain evidence="6 7">Oil+RF-744-GAM-WT-6</strain>
    </source>
</reference>
<dbReference type="GO" id="GO:0030488">
    <property type="term" value="P:tRNA methylation"/>
    <property type="evidence" value="ECO:0007669"/>
    <property type="project" value="TreeGrafter"/>
</dbReference>
<dbReference type="InterPro" id="IPR041606">
    <property type="entry name" value="HydF_dimer"/>
</dbReference>
<dbReference type="Pfam" id="PF01926">
    <property type="entry name" value="MMR_HSR1"/>
    <property type="match status" value="1"/>
</dbReference>
<dbReference type="Pfam" id="PF18128">
    <property type="entry name" value="HydF_dimer"/>
    <property type="match status" value="1"/>
</dbReference>
<feature type="domain" description="G" evidence="3">
    <location>
        <begin position="13"/>
        <end position="128"/>
    </location>
</feature>
<evidence type="ECO:0000256" key="1">
    <source>
        <dbReference type="ARBA" id="ARBA00022741"/>
    </source>
</evidence>
<dbReference type="Gene3D" id="3.40.50.11410">
    <property type="match status" value="1"/>
</dbReference>
<dbReference type="InterPro" id="IPR040644">
    <property type="entry name" value="HydF_tetramer"/>
</dbReference>
<comment type="caution">
    <text evidence="6">The sequence shown here is derived from an EMBL/GenBank/DDBJ whole genome shotgun (WGS) entry which is preliminary data.</text>
</comment>
<proteinExistence type="predicted"/>
<dbReference type="FunFam" id="3.40.50.11420:FF:000001">
    <property type="entry name" value="Hydrogenase maturation GTPase HydF"/>
    <property type="match status" value="1"/>
</dbReference>
<name>A0A7X2NV66_9FIRM</name>
<evidence type="ECO:0000259" key="3">
    <source>
        <dbReference type="Pfam" id="PF01926"/>
    </source>
</evidence>
<dbReference type="Pfam" id="PF18133">
    <property type="entry name" value="HydF_tetramer"/>
    <property type="match status" value="1"/>
</dbReference>
<keyword evidence="2" id="KW-0342">GTP-binding</keyword>
<feature type="domain" description="Hydrogen maturase F dimerization" evidence="4">
    <location>
        <begin position="179"/>
        <end position="277"/>
    </location>
</feature>
<evidence type="ECO:0000259" key="5">
    <source>
        <dbReference type="Pfam" id="PF18133"/>
    </source>
</evidence>
<dbReference type="Proteomes" id="UP000461880">
    <property type="component" value="Unassembled WGS sequence"/>
</dbReference>
<dbReference type="SUPFAM" id="SSF52540">
    <property type="entry name" value="P-loop containing nucleoside triphosphate hydrolases"/>
    <property type="match status" value="1"/>
</dbReference>
<dbReference type="PANTHER" id="PTHR42714">
    <property type="entry name" value="TRNA MODIFICATION GTPASE GTPBP3"/>
    <property type="match status" value="1"/>
</dbReference>
<accession>A0A7X2NV66</accession>
<evidence type="ECO:0000259" key="4">
    <source>
        <dbReference type="Pfam" id="PF18128"/>
    </source>
</evidence>
<keyword evidence="1" id="KW-0547">Nucleotide-binding</keyword>
<dbReference type="GO" id="GO:0002098">
    <property type="term" value="P:tRNA wobble uridine modification"/>
    <property type="evidence" value="ECO:0007669"/>
    <property type="project" value="TreeGrafter"/>
</dbReference>
<dbReference type="InterPro" id="IPR005225">
    <property type="entry name" value="Small_GTP-bd"/>
</dbReference>
<dbReference type="NCBIfam" id="TIGR03918">
    <property type="entry name" value="GTP_HydF"/>
    <property type="match status" value="1"/>
</dbReference>
<evidence type="ECO:0000313" key="7">
    <source>
        <dbReference type="Proteomes" id="UP000461880"/>
    </source>
</evidence>
<dbReference type="CDD" id="cd00880">
    <property type="entry name" value="Era_like"/>
    <property type="match status" value="1"/>
</dbReference>
<protein>
    <submittedName>
        <fullName evidence="6">[FeFe] hydrogenase H-cluster maturation GTPase HydF</fullName>
    </submittedName>
</protein>
<evidence type="ECO:0000313" key="6">
    <source>
        <dbReference type="EMBL" id="MSS59753.1"/>
    </source>
</evidence>
<dbReference type="AlphaFoldDB" id="A0A7X2NV66"/>
<dbReference type="PRINTS" id="PR00326">
    <property type="entry name" value="GTP1OBG"/>
</dbReference>
<dbReference type="GO" id="GO:0005525">
    <property type="term" value="F:GTP binding"/>
    <property type="evidence" value="ECO:0007669"/>
    <property type="project" value="UniProtKB-KW"/>
</dbReference>
<dbReference type="NCBIfam" id="TIGR00231">
    <property type="entry name" value="small_GTP"/>
    <property type="match status" value="1"/>
</dbReference>
<dbReference type="InterPro" id="IPR023873">
    <property type="entry name" value="FeFe-hyd_GTPase_HydF"/>
</dbReference>
<dbReference type="Gene3D" id="3.40.50.11420">
    <property type="match status" value="1"/>
</dbReference>
<sequence>MSLNHTPNAERVHIGIFGKRNAGKSSLINAITGQDLAVVSEVSGTTTDPVYKAMEILPLGPVLLIDTPGLDDTGKLGELRVHKSWQILNKTDIALLVIDERQGISPEDEAILNRIAKKQIPCIIVMNKHDLMPENQKVSLPENIGFPAIEVSASTGYHIPELRELLTSVYHVPEEKFRIVGDLLSPSDFAVLVVPIDKAAPKGRLILPQQQTIRDILEADATAIVCKEYELRETLENLGKKPKIVITDSQVFAKVSADTPKDILLTSFSILMARYKGNLETLVKGVSILDQLKDGDRVLISEGCTHHRQCDDIGSVKIPRWVRNYTGVEPEFSYSSGTEFPEDLSSYRMIIHCGGCTLNEREMKYRIACSEDAGVPITNYGIAIACMQGILRRSLEPFPSISAYLENHKDL</sequence>
<dbReference type="InterPro" id="IPR006073">
    <property type="entry name" value="GTP-bd"/>
</dbReference>
<gene>
    <name evidence="6" type="primary">hydF</name>
    <name evidence="6" type="ORF">FYJ51_12705</name>
</gene>
<dbReference type="RefSeq" id="WP_154505954.1">
    <property type="nucleotide sequence ID" value="NZ_VUMN01000048.1"/>
</dbReference>
<dbReference type="InterPro" id="IPR027417">
    <property type="entry name" value="P-loop_NTPase"/>
</dbReference>
<feature type="domain" description="Hydrogen maturase F tetramerization" evidence="5">
    <location>
        <begin position="281"/>
        <end position="397"/>
    </location>
</feature>
<dbReference type="Gene3D" id="3.40.50.300">
    <property type="entry name" value="P-loop containing nucleotide triphosphate hydrolases"/>
    <property type="match status" value="1"/>
</dbReference>
<dbReference type="GO" id="GO:0005737">
    <property type="term" value="C:cytoplasm"/>
    <property type="evidence" value="ECO:0007669"/>
    <property type="project" value="TreeGrafter"/>
</dbReference>